<feature type="region of interest" description="Disordered" evidence="1">
    <location>
        <begin position="480"/>
        <end position="553"/>
    </location>
</feature>
<feature type="compositionally biased region" description="Acidic residues" evidence="1">
    <location>
        <begin position="59"/>
        <end position="74"/>
    </location>
</feature>
<feature type="region of interest" description="Disordered" evidence="1">
    <location>
        <begin position="155"/>
        <end position="183"/>
    </location>
</feature>
<evidence type="ECO:0000256" key="1">
    <source>
        <dbReference type="SAM" id="MobiDB-lite"/>
    </source>
</evidence>
<dbReference type="InterPro" id="IPR002589">
    <property type="entry name" value="Macro_dom"/>
</dbReference>
<feature type="region of interest" description="Disordered" evidence="1">
    <location>
        <begin position="34"/>
        <end position="90"/>
    </location>
</feature>
<dbReference type="Gene3D" id="3.40.220.10">
    <property type="entry name" value="Leucine Aminopeptidase, subunit E, domain 1"/>
    <property type="match status" value="1"/>
</dbReference>
<evidence type="ECO:0000259" key="2">
    <source>
        <dbReference type="Pfam" id="PF01661"/>
    </source>
</evidence>
<dbReference type="AlphaFoldDB" id="A0AAV9RUM8"/>
<organism evidence="3 4">
    <name type="scientific">Crenichthys baileyi</name>
    <name type="common">White River springfish</name>
    <dbReference type="NCBI Taxonomy" id="28760"/>
    <lineage>
        <taxon>Eukaryota</taxon>
        <taxon>Metazoa</taxon>
        <taxon>Chordata</taxon>
        <taxon>Craniata</taxon>
        <taxon>Vertebrata</taxon>
        <taxon>Euteleostomi</taxon>
        <taxon>Actinopterygii</taxon>
        <taxon>Neopterygii</taxon>
        <taxon>Teleostei</taxon>
        <taxon>Neoteleostei</taxon>
        <taxon>Acanthomorphata</taxon>
        <taxon>Ovalentaria</taxon>
        <taxon>Atherinomorphae</taxon>
        <taxon>Cyprinodontiformes</taxon>
        <taxon>Goodeidae</taxon>
        <taxon>Crenichthys</taxon>
    </lineage>
</organism>
<name>A0AAV9RUM8_9TELE</name>
<feature type="compositionally biased region" description="Basic and acidic residues" evidence="1">
    <location>
        <begin position="166"/>
        <end position="180"/>
    </location>
</feature>
<evidence type="ECO:0000313" key="3">
    <source>
        <dbReference type="EMBL" id="KAK5612519.1"/>
    </source>
</evidence>
<dbReference type="InterPro" id="IPR043472">
    <property type="entry name" value="Macro_dom-like"/>
</dbReference>
<evidence type="ECO:0000313" key="4">
    <source>
        <dbReference type="Proteomes" id="UP001311232"/>
    </source>
</evidence>
<dbReference type="EMBL" id="JAHHUM010001393">
    <property type="protein sequence ID" value="KAK5612519.1"/>
    <property type="molecule type" value="Genomic_DNA"/>
</dbReference>
<proteinExistence type="predicted"/>
<feature type="compositionally biased region" description="Polar residues" evidence="1">
    <location>
        <begin position="1"/>
        <end position="16"/>
    </location>
</feature>
<protein>
    <recommendedName>
        <fullName evidence="2">Macro domain-containing protein</fullName>
    </recommendedName>
</protein>
<reference evidence="3 4" key="1">
    <citation type="submission" date="2021-06" db="EMBL/GenBank/DDBJ databases">
        <authorList>
            <person name="Palmer J.M."/>
        </authorList>
    </citation>
    <scope>NUCLEOTIDE SEQUENCE [LARGE SCALE GENOMIC DNA]</scope>
    <source>
        <strain evidence="3 4">MEX-2019</strain>
        <tissue evidence="3">Muscle</tissue>
    </source>
</reference>
<comment type="caution">
    <text evidence="3">The sequence shown here is derived from an EMBL/GenBank/DDBJ whole genome shotgun (WGS) entry which is preliminary data.</text>
</comment>
<feature type="compositionally biased region" description="Acidic residues" evidence="1">
    <location>
        <begin position="506"/>
        <end position="518"/>
    </location>
</feature>
<gene>
    <name evidence="3" type="ORF">CRENBAI_012527</name>
</gene>
<feature type="domain" description="Macro" evidence="2">
    <location>
        <begin position="244"/>
        <end position="347"/>
    </location>
</feature>
<keyword evidence="4" id="KW-1185">Reference proteome</keyword>
<accession>A0AAV9RUM8</accession>
<dbReference type="Pfam" id="PF01661">
    <property type="entry name" value="Macro"/>
    <property type="match status" value="1"/>
</dbReference>
<dbReference type="SUPFAM" id="SSF52949">
    <property type="entry name" value="Macro domain-like"/>
    <property type="match status" value="1"/>
</dbReference>
<feature type="compositionally biased region" description="Basic and acidic residues" evidence="1">
    <location>
        <begin position="388"/>
        <end position="444"/>
    </location>
</feature>
<sequence length="722" mass="82266">MVSSESGLNGYLTNPNARARARLKEYEIETRKMTQFKEKLRAVQDDDKDSLLEECKTDSEEEGNESEQEQDQTEDEHSQGPTITPYIVRQKGDIPQRIAQARAEIQDTIKQGMLLSAALECHTGALKCMIYTPRQREQDPTQSKVRDLTLQFEKEAKENSASNKPRMTEKTDVERKEPKKVSQMADRVMMRKVLDPMPTDARRISLQNGTRLYQVIGDPWDIEGDGLLVFTNDNFKVHNTKFRKKLRAQAGEDYKKEVREQRKQVSQDKASKVHLTSGADLSYYAVIHSPIAAYKKGEDLKEYREKMWVALEEGLNAAINHGLRRVTICLDGRRSHDLPWESAEKVAVATAHHVVKNLLTDASLTKLVIIISLSQHESRRKRELALVERMDEKKPKDPPHIEIPRIQHGNEIKPNPDEQRYLHKSETNQASRLEKRPKSAKKDGAAPSTFVQVVERSLANCSLEDLEKTELVPKKDLKAKKKLKESPAKEELLSPFRMEPLNPEREDSEVSGSEEEEPSEHGTSGAQSDDSESLFSIPAQPETPHKPLKVGQRKGEKKAVEVFDIYRVSERMARDLTWGPVQANDGRRAYIPEAGQRDYHIPAVWADRLEDKVELRVKATVGECANILMMPSYHTLATYQPLTSKFRTAYVGVVHDVMLRRLQKAAYKYAQEIERQINELSAEEEEEELPLPSAPRSTSKPTGKMSEQPMATSPEADVFREY</sequence>
<dbReference type="Proteomes" id="UP001311232">
    <property type="component" value="Unassembled WGS sequence"/>
</dbReference>
<feature type="compositionally biased region" description="Basic and acidic residues" evidence="1">
    <location>
        <begin position="34"/>
        <end position="58"/>
    </location>
</feature>
<feature type="region of interest" description="Disordered" evidence="1">
    <location>
        <begin position="1"/>
        <end position="20"/>
    </location>
</feature>
<feature type="region of interest" description="Disordered" evidence="1">
    <location>
        <begin position="680"/>
        <end position="722"/>
    </location>
</feature>
<feature type="region of interest" description="Disordered" evidence="1">
    <location>
        <begin position="388"/>
        <end position="447"/>
    </location>
</feature>